<proteinExistence type="predicted"/>
<dbReference type="EMBL" id="GBRH01168287">
    <property type="protein sequence ID" value="JAE29609.1"/>
    <property type="molecule type" value="Transcribed_RNA"/>
</dbReference>
<protein>
    <submittedName>
        <fullName evidence="1">Uncharacterized protein</fullName>
    </submittedName>
</protein>
<reference evidence="1" key="2">
    <citation type="journal article" date="2015" name="Data Brief">
        <title>Shoot transcriptome of the giant reed, Arundo donax.</title>
        <authorList>
            <person name="Barrero R.A."/>
            <person name="Guerrero F.D."/>
            <person name="Moolhuijzen P."/>
            <person name="Goolsby J.A."/>
            <person name="Tidwell J."/>
            <person name="Bellgard S.E."/>
            <person name="Bellgard M.I."/>
        </authorList>
    </citation>
    <scope>NUCLEOTIDE SEQUENCE</scope>
    <source>
        <tissue evidence="1">Shoot tissue taken approximately 20 cm above the soil surface</tissue>
    </source>
</reference>
<evidence type="ECO:0000313" key="1">
    <source>
        <dbReference type="EMBL" id="JAE29609.1"/>
    </source>
</evidence>
<name>A0A0A9H1G0_ARUDO</name>
<dbReference type="AlphaFoldDB" id="A0A0A9H1G0"/>
<organism evidence="1">
    <name type="scientific">Arundo donax</name>
    <name type="common">Giant reed</name>
    <name type="synonym">Donax arundinaceus</name>
    <dbReference type="NCBI Taxonomy" id="35708"/>
    <lineage>
        <taxon>Eukaryota</taxon>
        <taxon>Viridiplantae</taxon>
        <taxon>Streptophyta</taxon>
        <taxon>Embryophyta</taxon>
        <taxon>Tracheophyta</taxon>
        <taxon>Spermatophyta</taxon>
        <taxon>Magnoliopsida</taxon>
        <taxon>Liliopsida</taxon>
        <taxon>Poales</taxon>
        <taxon>Poaceae</taxon>
        <taxon>PACMAD clade</taxon>
        <taxon>Arundinoideae</taxon>
        <taxon>Arundineae</taxon>
        <taxon>Arundo</taxon>
    </lineage>
</organism>
<reference evidence="1" key="1">
    <citation type="submission" date="2014-09" db="EMBL/GenBank/DDBJ databases">
        <authorList>
            <person name="Magalhaes I.L.F."/>
            <person name="Oliveira U."/>
            <person name="Santos F.R."/>
            <person name="Vidigal T.H.D.A."/>
            <person name="Brescovit A.D."/>
            <person name="Santos A.J."/>
        </authorList>
    </citation>
    <scope>NUCLEOTIDE SEQUENCE</scope>
    <source>
        <tissue evidence="1">Shoot tissue taken approximately 20 cm above the soil surface</tissue>
    </source>
</reference>
<accession>A0A0A9H1G0</accession>
<sequence length="50" mass="5243">MSPIRDISPNLVVAHSDCGPLRLQCSARTIPWVVGPALAAGTHGTYTPQS</sequence>